<organism evidence="1">
    <name type="scientific">Anguilla anguilla</name>
    <name type="common">European freshwater eel</name>
    <name type="synonym">Muraena anguilla</name>
    <dbReference type="NCBI Taxonomy" id="7936"/>
    <lineage>
        <taxon>Eukaryota</taxon>
        <taxon>Metazoa</taxon>
        <taxon>Chordata</taxon>
        <taxon>Craniata</taxon>
        <taxon>Vertebrata</taxon>
        <taxon>Euteleostomi</taxon>
        <taxon>Actinopterygii</taxon>
        <taxon>Neopterygii</taxon>
        <taxon>Teleostei</taxon>
        <taxon>Anguilliformes</taxon>
        <taxon>Anguillidae</taxon>
        <taxon>Anguilla</taxon>
    </lineage>
</organism>
<evidence type="ECO:0000313" key="1">
    <source>
        <dbReference type="EMBL" id="JAH16927.1"/>
    </source>
</evidence>
<reference evidence="1" key="2">
    <citation type="journal article" date="2015" name="Fish Shellfish Immunol.">
        <title>Early steps in the European eel (Anguilla anguilla)-Vibrio vulnificus interaction in the gills: Role of the RtxA13 toxin.</title>
        <authorList>
            <person name="Callol A."/>
            <person name="Pajuelo D."/>
            <person name="Ebbesson L."/>
            <person name="Teles M."/>
            <person name="MacKenzie S."/>
            <person name="Amaro C."/>
        </authorList>
    </citation>
    <scope>NUCLEOTIDE SEQUENCE</scope>
</reference>
<dbReference type="EMBL" id="GBXM01091650">
    <property type="protein sequence ID" value="JAH16927.1"/>
    <property type="molecule type" value="Transcribed_RNA"/>
</dbReference>
<accession>A0A0E9QK95</accession>
<proteinExistence type="predicted"/>
<dbReference type="AlphaFoldDB" id="A0A0E9QK95"/>
<protein>
    <submittedName>
        <fullName evidence="1">Uncharacterized protein</fullName>
    </submittedName>
</protein>
<sequence length="36" mass="4300">MAKPDIITTDNWLKLRVSYEIEDDRALRSKSYRTDV</sequence>
<name>A0A0E9QK95_ANGAN</name>
<reference evidence="1" key="1">
    <citation type="submission" date="2014-11" db="EMBL/GenBank/DDBJ databases">
        <authorList>
            <person name="Amaro Gonzalez C."/>
        </authorList>
    </citation>
    <scope>NUCLEOTIDE SEQUENCE</scope>
</reference>